<evidence type="ECO:0000313" key="2">
    <source>
        <dbReference type="EMBL" id="TKS02639.1"/>
    </source>
</evidence>
<accession>A0A4U5PZ88</accession>
<proteinExistence type="predicted"/>
<dbReference type="EMBL" id="RCHU01000534">
    <property type="protein sequence ID" value="TKS02639.1"/>
    <property type="molecule type" value="Genomic_DNA"/>
</dbReference>
<comment type="caution">
    <text evidence="2">The sequence shown here is derived from an EMBL/GenBank/DDBJ whole genome shotgun (WGS) entry which is preliminary data.</text>
</comment>
<organism evidence="2">
    <name type="scientific">Populus alba</name>
    <name type="common">White poplar</name>
    <dbReference type="NCBI Taxonomy" id="43335"/>
    <lineage>
        <taxon>Eukaryota</taxon>
        <taxon>Viridiplantae</taxon>
        <taxon>Streptophyta</taxon>
        <taxon>Embryophyta</taxon>
        <taxon>Tracheophyta</taxon>
        <taxon>Spermatophyta</taxon>
        <taxon>Magnoliopsida</taxon>
        <taxon>eudicotyledons</taxon>
        <taxon>Gunneridae</taxon>
        <taxon>Pentapetalae</taxon>
        <taxon>rosids</taxon>
        <taxon>fabids</taxon>
        <taxon>Malpighiales</taxon>
        <taxon>Salicaceae</taxon>
        <taxon>Saliceae</taxon>
        <taxon>Populus</taxon>
    </lineage>
</organism>
<sequence length="163" mass="18621">MLLAARARDCITGCFRLFDTPLRRQGRSEQKIPYQTKLYKRKLRPDPLNAAPPPSAATRCSQATLGTQPNGAHYQNDPYPFLPILHPSDLESHFSTQRSLPWPPGLDYLKFCPVHRDAGHTIEECHTLRDVIYDMNDENRINWNEVKAYLKAANVTEAIGDLY</sequence>
<evidence type="ECO:0008006" key="3">
    <source>
        <dbReference type="Google" id="ProtNLM"/>
    </source>
</evidence>
<dbReference type="InterPro" id="IPR018247">
    <property type="entry name" value="EF_Hand_1_Ca_BS"/>
</dbReference>
<gene>
    <name evidence="2" type="ORF">D5086_0000160400</name>
</gene>
<evidence type="ECO:0000256" key="1">
    <source>
        <dbReference type="SAM" id="MobiDB-lite"/>
    </source>
</evidence>
<feature type="region of interest" description="Disordered" evidence="1">
    <location>
        <begin position="44"/>
        <end position="63"/>
    </location>
</feature>
<keyword evidence="2" id="KW-0496">Mitochondrion</keyword>
<reference evidence="2" key="1">
    <citation type="submission" date="2018-10" db="EMBL/GenBank/DDBJ databases">
        <title>Population genomic analysis revealed the cold adaptation of white poplar.</title>
        <authorList>
            <person name="Liu Y.-J."/>
        </authorList>
    </citation>
    <scope>NUCLEOTIDE SEQUENCE [LARGE SCALE GENOMIC DNA]</scope>
    <source>
        <strain evidence="2">PAL-ZL1</strain>
    </source>
</reference>
<dbReference type="PROSITE" id="PS00018">
    <property type="entry name" value="EF_HAND_1"/>
    <property type="match status" value="1"/>
</dbReference>
<dbReference type="AlphaFoldDB" id="A0A4U5PZ88"/>
<name>A0A4U5PZ88_POPAL</name>
<protein>
    <recommendedName>
        <fullName evidence="3">EF-hand domain-containing protein</fullName>
    </recommendedName>
</protein>
<geneLocation type="mitochondrion" evidence="2"/>